<organism evidence="1 2">
    <name type="scientific">Oedothorax gibbosus</name>
    <dbReference type="NCBI Taxonomy" id="931172"/>
    <lineage>
        <taxon>Eukaryota</taxon>
        <taxon>Metazoa</taxon>
        <taxon>Ecdysozoa</taxon>
        <taxon>Arthropoda</taxon>
        <taxon>Chelicerata</taxon>
        <taxon>Arachnida</taxon>
        <taxon>Araneae</taxon>
        <taxon>Araneomorphae</taxon>
        <taxon>Entelegynae</taxon>
        <taxon>Araneoidea</taxon>
        <taxon>Linyphiidae</taxon>
        <taxon>Erigoninae</taxon>
        <taxon>Oedothorax</taxon>
    </lineage>
</organism>
<dbReference type="Proteomes" id="UP000827092">
    <property type="component" value="Unassembled WGS sequence"/>
</dbReference>
<proteinExistence type="predicted"/>
<gene>
    <name evidence="1" type="ORF">JTE90_011766</name>
</gene>
<dbReference type="EMBL" id="JAFNEN010000028">
    <property type="protein sequence ID" value="KAG8199298.1"/>
    <property type="molecule type" value="Genomic_DNA"/>
</dbReference>
<comment type="caution">
    <text evidence="1">The sequence shown here is derived from an EMBL/GenBank/DDBJ whole genome shotgun (WGS) entry which is preliminary data.</text>
</comment>
<reference evidence="1 2" key="1">
    <citation type="journal article" date="2022" name="Nat. Ecol. Evol.">
        <title>A masculinizing supergene underlies an exaggerated male reproductive morph in a spider.</title>
        <authorList>
            <person name="Hendrickx F."/>
            <person name="De Corte Z."/>
            <person name="Sonet G."/>
            <person name="Van Belleghem S.M."/>
            <person name="Kostlbacher S."/>
            <person name="Vangestel C."/>
        </authorList>
    </citation>
    <scope>NUCLEOTIDE SEQUENCE [LARGE SCALE GENOMIC DNA]</scope>
    <source>
        <strain evidence="1">W744_W776</strain>
    </source>
</reference>
<sequence>MKREREIKTFVKDIICDIDMLVRCIFNLVLQILSGCHYCTPWTSIAATQVTSEFYWGRRSALLVKIRR</sequence>
<dbReference type="AlphaFoldDB" id="A0AAV6VTD7"/>
<keyword evidence="2" id="KW-1185">Reference proteome</keyword>
<name>A0AAV6VTD7_9ARAC</name>
<evidence type="ECO:0000313" key="1">
    <source>
        <dbReference type="EMBL" id="KAG8199298.1"/>
    </source>
</evidence>
<evidence type="ECO:0000313" key="2">
    <source>
        <dbReference type="Proteomes" id="UP000827092"/>
    </source>
</evidence>
<accession>A0AAV6VTD7</accession>
<protein>
    <submittedName>
        <fullName evidence="1">Uncharacterized protein</fullName>
    </submittedName>
</protein>